<protein>
    <submittedName>
        <fullName evidence="3">Uncharacterized protein</fullName>
    </submittedName>
</protein>
<feature type="coiled-coil region" evidence="1">
    <location>
        <begin position="226"/>
        <end position="268"/>
    </location>
</feature>
<evidence type="ECO:0000256" key="2">
    <source>
        <dbReference type="SAM" id="MobiDB-lite"/>
    </source>
</evidence>
<evidence type="ECO:0000313" key="3">
    <source>
        <dbReference type="EMBL" id="KAH0466867.1"/>
    </source>
</evidence>
<evidence type="ECO:0000313" key="4">
    <source>
        <dbReference type="Proteomes" id="UP000775213"/>
    </source>
</evidence>
<name>A0AAV7HEZ1_DENCH</name>
<keyword evidence="1" id="KW-0175">Coiled coil</keyword>
<accession>A0AAV7HEZ1</accession>
<keyword evidence="4" id="KW-1185">Reference proteome</keyword>
<comment type="caution">
    <text evidence="3">The sequence shown here is derived from an EMBL/GenBank/DDBJ whole genome shotgun (WGS) entry which is preliminary data.</text>
</comment>
<evidence type="ECO:0000256" key="1">
    <source>
        <dbReference type="SAM" id="Coils"/>
    </source>
</evidence>
<dbReference type="AlphaFoldDB" id="A0AAV7HEZ1"/>
<proteinExistence type="predicted"/>
<feature type="region of interest" description="Disordered" evidence="2">
    <location>
        <begin position="313"/>
        <end position="337"/>
    </location>
</feature>
<sequence>MIGLKVFFREREVTLTVEYLSKICKFTTNVHDRVSCRNNKKWLDFSTRDPSKNWSSSFFFMKNEWGLPEKLVRLKELPDSPNIGEHQILKILNFPDTKSLQHELYYISGYVTEECLFKVGLSIQAGRSHVIQLNKFEKTHEVKFNVLKRSASYSSEGQKIIDPSFLKKRKINDKLIMSRDGDKYKEVARPPTTDTIFLDSDSEAFPSQIHIPEDVLKHICIRQYSANEINREADLSRHELIEAQKNALEKENKKLEDHLQEKDTITVDIKAISFRAIQRLTQEAYEKLFDVEVKDLERQSLEEGFTRGFLKGTGVDIEGLTPSHASEDSPTDSGDDAIESKLKKVFSSDDDDVEIA</sequence>
<dbReference type="Proteomes" id="UP000775213">
    <property type="component" value="Unassembled WGS sequence"/>
</dbReference>
<dbReference type="EMBL" id="JAGFBR010000005">
    <property type="protein sequence ID" value="KAH0466867.1"/>
    <property type="molecule type" value="Genomic_DNA"/>
</dbReference>
<reference evidence="3 4" key="1">
    <citation type="journal article" date="2021" name="Hortic Res">
        <title>Chromosome-scale assembly of the Dendrobium chrysotoxum genome enhances the understanding of orchid evolution.</title>
        <authorList>
            <person name="Zhang Y."/>
            <person name="Zhang G.Q."/>
            <person name="Zhang D."/>
            <person name="Liu X.D."/>
            <person name="Xu X.Y."/>
            <person name="Sun W.H."/>
            <person name="Yu X."/>
            <person name="Zhu X."/>
            <person name="Wang Z.W."/>
            <person name="Zhao X."/>
            <person name="Zhong W.Y."/>
            <person name="Chen H."/>
            <person name="Yin W.L."/>
            <person name="Huang T."/>
            <person name="Niu S.C."/>
            <person name="Liu Z.J."/>
        </authorList>
    </citation>
    <scope>NUCLEOTIDE SEQUENCE [LARGE SCALE GENOMIC DNA]</scope>
    <source>
        <strain evidence="3">Lindl</strain>
    </source>
</reference>
<organism evidence="3 4">
    <name type="scientific">Dendrobium chrysotoxum</name>
    <name type="common">Orchid</name>
    <dbReference type="NCBI Taxonomy" id="161865"/>
    <lineage>
        <taxon>Eukaryota</taxon>
        <taxon>Viridiplantae</taxon>
        <taxon>Streptophyta</taxon>
        <taxon>Embryophyta</taxon>
        <taxon>Tracheophyta</taxon>
        <taxon>Spermatophyta</taxon>
        <taxon>Magnoliopsida</taxon>
        <taxon>Liliopsida</taxon>
        <taxon>Asparagales</taxon>
        <taxon>Orchidaceae</taxon>
        <taxon>Epidendroideae</taxon>
        <taxon>Malaxideae</taxon>
        <taxon>Dendrobiinae</taxon>
        <taxon>Dendrobium</taxon>
    </lineage>
</organism>
<gene>
    <name evidence="3" type="ORF">IEQ34_004105</name>
</gene>